<feature type="signal peptide" evidence="3">
    <location>
        <begin position="1"/>
        <end position="25"/>
    </location>
</feature>
<protein>
    <submittedName>
        <fullName evidence="4">Stage II sporulation protein P</fullName>
    </submittedName>
</protein>
<organism evidence="4 5">
    <name type="scientific">Desulfotomaculum copahuensis</name>
    <dbReference type="NCBI Taxonomy" id="1838280"/>
    <lineage>
        <taxon>Bacteria</taxon>
        <taxon>Bacillati</taxon>
        <taxon>Bacillota</taxon>
        <taxon>Clostridia</taxon>
        <taxon>Eubacteriales</taxon>
        <taxon>Desulfotomaculaceae</taxon>
        <taxon>Desulfotomaculum</taxon>
    </lineage>
</organism>
<reference evidence="4 5" key="1">
    <citation type="submission" date="2016-04" db="EMBL/GenBank/DDBJ databases">
        <authorList>
            <person name="Evans L.H."/>
            <person name="Alamgir A."/>
            <person name="Owens N."/>
            <person name="Weber N.D."/>
            <person name="Virtaneva K."/>
            <person name="Barbian K."/>
            <person name="Babar A."/>
            <person name="Rosenke K."/>
        </authorList>
    </citation>
    <scope>NUCLEOTIDE SEQUENCE [LARGE SCALE GENOMIC DNA]</scope>
    <source>
        <strain evidence="4 5">LMa1</strain>
    </source>
</reference>
<feature type="compositionally biased region" description="Basic and acidic residues" evidence="1">
    <location>
        <begin position="410"/>
        <end position="428"/>
    </location>
</feature>
<dbReference type="Pfam" id="PF07454">
    <property type="entry name" value="SpoIIP"/>
    <property type="match status" value="1"/>
</dbReference>
<feature type="transmembrane region" description="Helical" evidence="2">
    <location>
        <begin position="344"/>
        <end position="363"/>
    </location>
</feature>
<keyword evidence="5" id="KW-1185">Reference proteome</keyword>
<proteinExistence type="predicted"/>
<keyword evidence="2" id="KW-0472">Membrane</keyword>
<dbReference type="OrthoDB" id="1633470at2"/>
<evidence type="ECO:0000256" key="1">
    <source>
        <dbReference type="SAM" id="MobiDB-lite"/>
    </source>
</evidence>
<dbReference type="AlphaFoldDB" id="A0A1B7LIK9"/>
<evidence type="ECO:0000256" key="2">
    <source>
        <dbReference type="SAM" id="Phobius"/>
    </source>
</evidence>
<gene>
    <name evidence="4" type="ORF">A6M21_02990</name>
</gene>
<keyword evidence="2" id="KW-1133">Transmembrane helix</keyword>
<evidence type="ECO:0000313" key="4">
    <source>
        <dbReference type="EMBL" id="OAT86410.1"/>
    </source>
</evidence>
<feature type="region of interest" description="Disordered" evidence="1">
    <location>
        <begin position="389"/>
        <end position="428"/>
    </location>
</feature>
<dbReference type="STRING" id="1838280.A6M21_02990"/>
<sequence length="428" mass="46128">MNKTRCGFTCGAVMLAAGLCLLAAAGLYRTVQPVFSPAFLFKTAENDHLDGRVIVIKDEKGRVISKTARTVTAGDEIYTAEGRHYRVNRVLGDTAYARFAGLDRDLLAYRDYYARLSVPVAAAAKNSGPVGIYHTHSDESYLPSDGADSIPFHGGIYQVGQSFVSRLQGNGVKVNYDKTPHDPHDNAAYQRSRRTAVNLMKSNPVALFDVHRDGVPDATFYRRFISNQDVTQTRLVVGRENPNMKANLDFAKRLMSYANSVHKPIVKEIFMGKGNYNQDLMPTAMLVEAGTYTNVKGEAERGVDLLAGAVPVVLGAAGPAKPGAPEYSKPVTDPTAATPGGWSALAWIIGLSLLVSGAFLVISSGGWEQARKRLNGFFGREFAVLPDSRPAKKPLLGKPAGTGRASGGEHGPDGGEGERKLRERSGKD</sequence>
<keyword evidence="3" id="KW-0732">Signal</keyword>
<dbReference type="InterPro" id="IPR010897">
    <property type="entry name" value="Spore_II_P"/>
</dbReference>
<name>A0A1B7LIK9_9FIRM</name>
<dbReference type="NCBIfam" id="TIGR02867">
    <property type="entry name" value="spore_II_P"/>
    <property type="match status" value="1"/>
</dbReference>
<comment type="caution">
    <text evidence="4">The sequence shown here is derived from an EMBL/GenBank/DDBJ whole genome shotgun (WGS) entry which is preliminary data.</text>
</comment>
<dbReference type="Proteomes" id="UP000078532">
    <property type="component" value="Unassembled WGS sequence"/>
</dbReference>
<feature type="chain" id="PRO_5039067811" evidence="3">
    <location>
        <begin position="26"/>
        <end position="428"/>
    </location>
</feature>
<evidence type="ECO:0000313" key="5">
    <source>
        <dbReference type="Proteomes" id="UP000078532"/>
    </source>
</evidence>
<dbReference type="EMBL" id="LYVF01000013">
    <property type="protein sequence ID" value="OAT86410.1"/>
    <property type="molecule type" value="Genomic_DNA"/>
</dbReference>
<accession>A0A1B7LIK9</accession>
<keyword evidence="2" id="KW-0812">Transmembrane</keyword>
<dbReference type="RefSeq" id="WP_066666139.1">
    <property type="nucleotide sequence ID" value="NZ_LYVF01000013.1"/>
</dbReference>
<evidence type="ECO:0000256" key="3">
    <source>
        <dbReference type="SAM" id="SignalP"/>
    </source>
</evidence>